<dbReference type="Proteomes" id="UP000829291">
    <property type="component" value="Chromosome 3"/>
</dbReference>
<feature type="compositionally biased region" description="Basic and acidic residues" evidence="1">
    <location>
        <begin position="453"/>
        <end position="464"/>
    </location>
</feature>
<feature type="compositionally biased region" description="Basic and acidic residues" evidence="1">
    <location>
        <begin position="16"/>
        <end position="36"/>
    </location>
</feature>
<evidence type="ECO:0000313" key="3">
    <source>
        <dbReference type="RefSeq" id="XP_046590003.1"/>
    </source>
</evidence>
<evidence type="ECO:0000313" key="4">
    <source>
        <dbReference type="RefSeq" id="XP_046592889.1"/>
    </source>
</evidence>
<dbReference type="Proteomes" id="UP000829291">
    <property type="component" value="Chromosome 4"/>
</dbReference>
<dbReference type="PANTHER" id="PTHR34239">
    <property type="entry name" value="APPLE DOMAIN-CONTAINING PROTEIN"/>
    <property type="match status" value="1"/>
</dbReference>
<evidence type="ECO:0000313" key="5">
    <source>
        <dbReference type="RefSeq" id="XP_046598476.1"/>
    </source>
</evidence>
<organism evidence="2 4">
    <name type="scientific">Neodiprion lecontei</name>
    <name type="common">Redheaded pine sawfly</name>
    <dbReference type="NCBI Taxonomy" id="441921"/>
    <lineage>
        <taxon>Eukaryota</taxon>
        <taxon>Metazoa</taxon>
        <taxon>Ecdysozoa</taxon>
        <taxon>Arthropoda</taxon>
        <taxon>Hexapoda</taxon>
        <taxon>Insecta</taxon>
        <taxon>Pterygota</taxon>
        <taxon>Neoptera</taxon>
        <taxon>Endopterygota</taxon>
        <taxon>Hymenoptera</taxon>
        <taxon>Tenthredinoidea</taxon>
        <taxon>Diprionidae</taxon>
        <taxon>Diprioninae</taxon>
        <taxon>Neodiprion</taxon>
    </lineage>
</organism>
<accession>A0ABM3FXZ6</accession>
<keyword evidence="2" id="KW-1185">Reference proteome</keyword>
<protein>
    <submittedName>
        <fullName evidence="3">Uncharacterized protein LOC124293368</fullName>
    </submittedName>
    <submittedName>
        <fullName evidence="4">Uncharacterized protein LOC124293923</fullName>
    </submittedName>
    <submittedName>
        <fullName evidence="5">Uncharacterized protein LOC124294929</fullName>
    </submittedName>
</protein>
<dbReference type="Proteomes" id="UP000829291">
    <property type="component" value="Chromosome 1"/>
</dbReference>
<feature type="compositionally biased region" description="Polar residues" evidence="1">
    <location>
        <begin position="398"/>
        <end position="425"/>
    </location>
</feature>
<dbReference type="RefSeq" id="XP_046590003.1">
    <property type="nucleotide sequence ID" value="XM_046734047.1"/>
</dbReference>
<gene>
    <name evidence="4" type="primary">LOC124293923</name>
    <name evidence="3" type="synonym">LOC124293368</name>
    <name evidence="5" type="synonym">LOC124294929</name>
</gene>
<dbReference type="RefSeq" id="XP_046598476.1">
    <property type="nucleotide sequence ID" value="XM_046742520.1"/>
</dbReference>
<evidence type="ECO:0000313" key="2">
    <source>
        <dbReference type="Proteomes" id="UP000829291"/>
    </source>
</evidence>
<sequence length="464" mass="51924">MDKKRYRGYSDEEEDKENRMEKRLRRLEDAILEIRDNKRHKKRRRRHRSSRSSSAEANWRRRSRGKSRGRSQFRRSSSKGSSVYDESIQRELSYSPSEQFVDQTAAQVGSLSSSSAEGQVVHHTATQAVLGQDPPAINKITQQTVTVTQSGAPQRSSAADLLVQQTAQSSVVTEPVIQASALHLNPSQSHSVAGEETLSTQAAICEGSLDPAILEILGRRFLEDRVLAEAIPKDLVVRLEEILKTGLPTEDRVSLIKKHPPPSNCVIIDPPRVNPEVQASLHGSVVKRDERIHAKQSKITACLAAIVKVFSKVLEGGAEKLLILELLGDASRLLADLLHDESIIRKSLILANLNVSCKETLNATVPDEWLFGQQLEEKLKAAKALESSRKELKAPQKPQGQKNSKNSTAPPRRPQNNQRFATTSGGRKEPRNQGYSSFRRDNHKNGTNWKINQKSERSNNRKRY</sequence>
<reference evidence="3 4" key="1">
    <citation type="submission" date="2025-05" db="UniProtKB">
        <authorList>
            <consortium name="RefSeq"/>
        </authorList>
    </citation>
    <scope>IDENTIFICATION</scope>
    <source>
        <tissue evidence="3 4">Thorax and Abdomen</tissue>
    </source>
</reference>
<feature type="region of interest" description="Disordered" evidence="1">
    <location>
        <begin position="386"/>
        <end position="464"/>
    </location>
</feature>
<dbReference type="RefSeq" id="XP_046592889.1">
    <property type="nucleotide sequence ID" value="XM_046736933.1"/>
</dbReference>
<name>A0ABM3FXZ6_NEOLC</name>
<feature type="compositionally biased region" description="Basic residues" evidence="1">
    <location>
        <begin position="60"/>
        <end position="77"/>
    </location>
</feature>
<feature type="region of interest" description="Disordered" evidence="1">
    <location>
        <begin position="1"/>
        <end position="88"/>
    </location>
</feature>
<evidence type="ECO:0000256" key="1">
    <source>
        <dbReference type="SAM" id="MobiDB-lite"/>
    </source>
</evidence>
<dbReference type="PANTHER" id="PTHR34239:SF2">
    <property type="entry name" value="TRANSPOSABLE ELEMENT P TRANSPOSASE_THAP9 CONSERVED DOMAIN-CONTAINING PROTEIN"/>
    <property type="match status" value="1"/>
</dbReference>
<dbReference type="GeneID" id="124293923"/>
<feature type="compositionally biased region" description="Basic residues" evidence="1">
    <location>
        <begin position="37"/>
        <end position="50"/>
    </location>
</feature>
<proteinExistence type="predicted"/>